<dbReference type="AlphaFoldDB" id="A0A1S8X5R4"/>
<dbReference type="InterPro" id="IPR000742">
    <property type="entry name" value="EGF"/>
</dbReference>
<feature type="transmembrane region" description="Helical" evidence="8">
    <location>
        <begin position="522"/>
        <end position="540"/>
    </location>
</feature>
<keyword evidence="8" id="KW-0472">Membrane</keyword>
<evidence type="ECO:0000313" key="11">
    <source>
        <dbReference type="EMBL" id="OON22028.1"/>
    </source>
</evidence>
<feature type="disulfide bond" evidence="6">
    <location>
        <begin position="853"/>
        <end position="863"/>
    </location>
</feature>
<keyword evidence="2" id="KW-0964">Secreted</keyword>
<feature type="disulfide bond" evidence="6">
    <location>
        <begin position="876"/>
        <end position="885"/>
    </location>
</feature>
<proteinExistence type="predicted"/>
<keyword evidence="8" id="KW-1133">Transmembrane helix</keyword>
<dbReference type="InterPro" id="IPR036383">
    <property type="entry name" value="TSP1_rpt_sf"/>
</dbReference>
<dbReference type="InterPro" id="IPR000884">
    <property type="entry name" value="TSP1_rpt"/>
</dbReference>
<keyword evidence="12" id="KW-1185">Reference proteome</keyword>
<dbReference type="Gene3D" id="2.10.25.10">
    <property type="entry name" value="Laminin"/>
    <property type="match status" value="1"/>
</dbReference>
<dbReference type="GO" id="GO:0005576">
    <property type="term" value="C:extracellular region"/>
    <property type="evidence" value="ECO:0007669"/>
    <property type="project" value="UniProtKB-SubCell"/>
</dbReference>
<protein>
    <submittedName>
        <fullName evidence="11">EGF-like domain protein</fullName>
    </submittedName>
</protein>
<dbReference type="SUPFAM" id="SSF57196">
    <property type="entry name" value="EGF/Laminin"/>
    <property type="match status" value="2"/>
</dbReference>
<dbReference type="PANTHER" id="PTHR10740:SF14">
    <property type="entry name" value="EGF-LIKE DOMAIN-CONTAINING PROTEIN"/>
    <property type="match status" value="1"/>
</dbReference>
<dbReference type="PROSITE" id="PS50026">
    <property type="entry name" value="EGF_3"/>
    <property type="match status" value="2"/>
</dbReference>
<evidence type="ECO:0000256" key="4">
    <source>
        <dbReference type="ARBA" id="ARBA00022729"/>
    </source>
</evidence>
<name>A0A1S8X5R4_OPIVI</name>
<dbReference type="Gene3D" id="2.20.100.10">
    <property type="entry name" value="Thrombospondin type-1 (TSP1) repeat"/>
    <property type="match status" value="2"/>
</dbReference>
<accession>A0A1S8X5R4</accession>
<keyword evidence="5 6" id="KW-1015">Disulfide bond</keyword>
<sequence length="1040" mass="116591">MLNKLLFCTLISLDMLFVSAVKDAYCNDLVPAPISLPEVEARFPMFGNTDNSLELILAEAKSDNLKKVWRDFCVTDPCSSNRECTSVMRGAFYDYAMHNFVNNTLEQITLVKKENYMAYRSKEEEGEESGFRALFELSCILMCQYMLKTDALNAFQCMCPDPCKFQSDCPEESCKSSGVFQHQYECTCEGATWDRELHTCVPSNWKELRENPIKNDTEYDPTGCNGASHCNSEGTLFCTTDPTSQVFQCICKPQYSGPSCSELIDACSTRITNPLLPGTAVTVAGDTACNVNVDGNKCVSYLSAESDMSYRCNCNENFWGPKPELGYDNCLNRRTLCSSVICVHGKCVPNERGTQAHCLCNPGYTGPACTEWVGEWTEWSPWDKCHPACGDVRYAVRVRDCLSMKPEAVEKRECLGASIEYAACAEHTCARTEGTFINTYFAIRQSSIATSISAAAIACTLVTGTWALFAWGVIGNLILNINRKLQKKRGHGVKSKRAASADTTADEIKEIVLMYQIRFNTLCYFWLAFGFVTAAMNHSFCNDLVPKVFSVEQTELTNPIFGSEYNTMQTLFSLEFEKAFEPVYNEPCLLKCKGNESCTVRLREMFRKQLLRFGQGSSRFESDLLMEHGDFTTYVNREKSRWSMSTQSFFVTGCLGICGMLWRKQMHDIYSCLCPNPCQHQQQCRVESCTQVGIFEHDYTCECPSGQKWDSDMHVCLSRDYVELHDGQIKQKPFSRPGECDEETKCHSEGTLYCRHDSVAMEGRCVCRPQYFGVRCERPVNACEQLVRHPDLPNGGLRIPGHIACNVIYAGNRCHSHTSGEGDIYYRCSCNGNPWVPDPGLAYDNCLKKRTVCDSAICIHGDCMTSEQGGKVYCLCYPGFSGSACSLWVGEWSEWLPWDTCRPGCGDVRYTVRTRNCLSLMKNSTEQRECLGASVEYAKCGEHPCARTEGSYIDTYFAVRQDAIAATVATAAITCAAISLTWIFFFSSLVSRVIHGLLARLQQKRGGGNEPSYRVAFKSSNSYSSHTVSAKFPIDEEEED</sequence>
<comment type="subcellular location">
    <subcellularLocation>
        <location evidence="1">Secreted</location>
    </subcellularLocation>
</comment>
<dbReference type="GO" id="GO:0007173">
    <property type="term" value="P:epidermal growth factor receptor signaling pathway"/>
    <property type="evidence" value="ECO:0007669"/>
    <property type="project" value="TreeGrafter"/>
</dbReference>
<dbReference type="Proteomes" id="UP000243686">
    <property type="component" value="Unassembled WGS sequence"/>
</dbReference>
<keyword evidence="8" id="KW-0812">Transmembrane</keyword>
<feature type="non-terminal residue" evidence="11">
    <location>
        <position position="1040"/>
    </location>
</feature>
<feature type="disulfide bond" evidence="6">
    <location>
        <begin position="360"/>
        <end position="369"/>
    </location>
</feature>
<feature type="chain" id="PRO_5012661803" evidence="9">
    <location>
        <begin position="21"/>
        <end position="1040"/>
    </location>
</feature>
<dbReference type="SUPFAM" id="SSF82895">
    <property type="entry name" value="TSP-1 type 1 repeat"/>
    <property type="match status" value="1"/>
</dbReference>
<dbReference type="PANTHER" id="PTHR10740">
    <property type="entry name" value="TRANSFORMING GROWTH FACTOR ALPHA"/>
    <property type="match status" value="1"/>
</dbReference>
<dbReference type="PROSITE" id="PS01186">
    <property type="entry name" value="EGF_2"/>
    <property type="match status" value="2"/>
</dbReference>
<keyword evidence="3 6" id="KW-0245">EGF-like domain</keyword>
<keyword evidence="4 9" id="KW-0732">Signal</keyword>
<evidence type="ECO:0000256" key="5">
    <source>
        <dbReference type="ARBA" id="ARBA00023157"/>
    </source>
</evidence>
<dbReference type="EMBL" id="KV891912">
    <property type="protein sequence ID" value="OON22028.1"/>
    <property type="molecule type" value="Genomic_DNA"/>
</dbReference>
<feature type="transmembrane region" description="Helical" evidence="8">
    <location>
        <begin position="454"/>
        <end position="479"/>
    </location>
</feature>
<evidence type="ECO:0000259" key="10">
    <source>
        <dbReference type="PROSITE" id="PS50026"/>
    </source>
</evidence>
<evidence type="ECO:0000313" key="12">
    <source>
        <dbReference type="Proteomes" id="UP000243686"/>
    </source>
</evidence>
<comment type="caution">
    <text evidence="6">Lacks conserved residue(s) required for the propagation of feature annotation.</text>
</comment>
<dbReference type="PROSITE" id="PS00022">
    <property type="entry name" value="EGF_1"/>
    <property type="match status" value="4"/>
</dbReference>
<dbReference type="SMART" id="SM00181">
    <property type="entry name" value="EGF"/>
    <property type="match status" value="7"/>
</dbReference>
<evidence type="ECO:0000256" key="8">
    <source>
        <dbReference type="SAM" id="Phobius"/>
    </source>
</evidence>
<evidence type="ECO:0000256" key="7">
    <source>
        <dbReference type="SAM" id="MobiDB-lite"/>
    </source>
</evidence>
<feature type="signal peptide" evidence="9">
    <location>
        <begin position="1"/>
        <end position="20"/>
    </location>
</feature>
<evidence type="ECO:0000256" key="1">
    <source>
        <dbReference type="ARBA" id="ARBA00004613"/>
    </source>
</evidence>
<dbReference type="GO" id="GO:0045840">
    <property type="term" value="P:positive regulation of mitotic nuclear division"/>
    <property type="evidence" value="ECO:0007669"/>
    <property type="project" value="TreeGrafter"/>
</dbReference>
<feature type="transmembrane region" description="Helical" evidence="8">
    <location>
        <begin position="963"/>
        <end position="985"/>
    </location>
</feature>
<evidence type="ECO:0000256" key="3">
    <source>
        <dbReference type="ARBA" id="ARBA00022536"/>
    </source>
</evidence>
<reference evidence="11 12" key="1">
    <citation type="submission" date="2015-03" db="EMBL/GenBank/DDBJ databases">
        <title>Draft genome of the nematode, Opisthorchis viverrini.</title>
        <authorList>
            <person name="Mitreva M."/>
        </authorList>
    </citation>
    <scope>NUCLEOTIDE SEQUENCE [LARGE SCALE GENOMIC DNA]</scope>
    <source>
        <strain evidence="11">Khon Kaen</strain>
    </source>
</reference>
<dbReference type="GO" id="GO:0008284">
    <property type="term" value="P:positive regulation of cell population proliferation"/>
    <property type="evidence" value="ECO:0007669"/>
    <property type="project" value="TreeGrafter"/>
</dbReference>
<evidence type="ECO:0000256" key="6">
    <source>
        <dbReference type="PROSITE-ProRule" id="PRU00076"/>
    </source>
</evidence>
<evidence type="ECO:0000256" key="2">
    <source>
        <dbReference type="ARBA" id="ARBA00022525"/>
    </source>
</evidence>
<feature type="region of interest" description="Disordered" evidence="7">
    <location>
        <begin position="1021"/>
        <end position="1040"/>
    </location>
</feature>
<feature type="domain" description="EGF-like" evidence="10">
    <location>
        <begin position="333"/>
        <end position="370"/>
    </location>
</feature>
<gene>
    <name evidence="11" type="ORF">X801_02075</name>
</gene>
<organism evidence="11 12">
    <name type="scientific">Opisthorchis viverrini</name>
    <name type="common">Southeast Asian liver fluke</name>
    <dbReference type="NCBI Taxonomy" id="6198"/>
    <lineage>
        <taxon>Eukaryota</taxon>
        <taxon>Metazoa</taxon>
        <taxon>Spiralia</taxon>
        <taxon>Lophotrochozoa</taxon>
        <taxon>Platyhelminthes</taxon>
        <taxon>Trematoda</taxon>
        <taxon>Digenea</taxon>
        <taxon>Opisthorchiida</taxon>
        <taxon>Opisthorchiata</taxon>
        <taxon>Opisthorchiidae</taxon>
        <taxon>Opisthorchis</taxon>
    </lineage>
</organism>
<evidence type="ECO:0000256" key="9">
    <source>
        <dbReference type="SAM" id="SignalP"/>
    </source>
</evidence>
<feature type="domain" description="EGF-like" evidence="10">
    <location>
        <begin position="849"/>
        <end position="886"/>
    </location>
</feature>
<dbReference type="PROSITE" id="PS50092">
    <property type="entry name" value="TSP1"/>
    <property type="match status" value="2"/>
</dbReference>
<feature type="disulfide bond" evidence="6">
    <location>
        <begin position="337"/>
        <end position="347"/>
    </location>
</feature>
<dbReference type="SMART" id="SM00209">
    <property type="entry name" value="TSP1"/>
    <property type="match status" value="2"/>
</dbReference>